<proteinExistence type="predicted"/>
<organism evidence="1 2">
    <name type="scientific">Bauhinia variegata</name>
    <name type="common">Purple orchid tree</name>
    <name type="synonym">Phanera variegata</name>
    <dbReference type="NCBI Taxonomy" id="167791"/>
    <lineage>
        <taxon>Eukaryota</taxon>
        <taxon>Viridiplantae</taxon>
        <taxon>Streptophyta</taxon>
        <taxon>Embryophyta</taxon>
        <taxon>Tracheophyta</taxon>
        <taxon>Spermatophyta</taxon>
        <taxon>Magnoliopsida</taxon>
        <taxon>eudicotyledons</taxon>
        <taxon>Gunneridae</taxon>
        <taxon>Pentapetalae</taxon>
        <taxon>rosids</taxon>
        <taxon>fabids</taxon>
        <taxon>Fabales</taxon>
        <taxon>Fabaceae</taxon>
        <taxon>Cercidoideae</taxon>
        <taxon>Cercideae</taxon>
        <taxon>Bauhiniinae</taxon>
        <taxon>Bauhinia</taxon>
    </lineage>
</organism>
<dbReference type="Proteomes" id="UP000828941">
    <property type="component" value="Chromosome 9"/>
</dbReference>
<dbReference type="EMBL" id="CM039434">
    <property type="protein sequence ID" value="KAI4322981.1"/>
    <property type="molecule type" value="Genomic_DNA"/>
</dbReference>
<sequence>MDQMTDLEMDQQRHGYFHPEPCILLRGGDFSQTNIHTVTASGNITNIDSHYLPDAYDSAVMYGVTQYNGIQHQHNLDMGVAAATNLYYPGMNPSSSTGILPVPLNHRASDQLPASSSFAVSGVSSDNYGRSSGFTDDVRGLYKRKTAEGIRGNFQCFNPSASSVPPQNARHLDGVAIMDAASFSLPQFPVRPHGSTWSRSSEAVMMNEHNHVFRGNYLGQHFQPVAPPWLDQQLNSNNGDGHTAAWNPSLRMPYMQAPNLNGSSLENANMDLQRYRDTASSRSGLRFLHPPPANHQHHNYHHPTLSMPGVRGHNVNFLPPVTGTSYRVLTNPSRSTVIPAQNGFEMGTRHVGPSPSAGQPIFRPHRRVLPETNLRHRNLPHMSVLQVDDVAILDMQDFYEAGYVDNHRDMRLDIEDMSYEELLALGERIGNVSTGLSDEILTRHLRTKTFETSAKVINLEEEAAYESEDQETESCIICQDEYKNGEKIGILQCGHEYHESCLKKWLLVKNVCPVCKSEAMTPGRKGL</sequence>
<evidence type="ECO:0000313" key="2">
    <source>
        <dbReference type="Proteomes" id="UP000828941"/>
    </source>
</evidence>
<reference evidence="1 2" key="1">
    <citation type="journal article" date="2022" name="DNA Res.">
        <title>Chromosomal-level genome assembly of the orchid tree Bauhinia variegata (Leguminosae; Cercidoideae) supports the allotetraploid origin hypothesis of Bauhinia.</title>
        <authorList>
            <person name="Zhong Y."/>
            <person name="Chen Y."/>
            <person name="Zheng D."/>
            <person name="Pang J."/>
            <person name="Liu Y."/>
            <person name="Luo S."/>
            <person name="Meng S."/>
            <person name="Qian L."/>
            <person name="Wei D."/>
            <person name="Dai S."/>
            <person name="Zhou R."/>
        </authorList>
    </citation>
    <scope>NUCLEOTIDE SEQUENCE [LARGE SCALE GENOMIC DNA]</scope>
    <source>
        <strain evidence="1">BV-YZ2020</strain>
    </source>
</reference>
<accession>A0ACB9MIN7</accession>
<evidence type="ECO:0000313" key="1">
    <source>
        <dbReference type="EMBL" id="KAI4322981.1"/>
    </source>
</evidence>
<keyword evidence="2" id="KW-1185">Reference proteome</keyword>
<protein>
    <submittedName>
        <fullName evidence="1">Uncharacterized protein</fullName>
    </submittedName>
</protein>
<comment type="caution">
    <text evidence="1">The sequence shown here is derived from an EMBL/GenBank/DDBJ whole genome shotgun (WGS) entry which is preliminary data.</text>
</comment>
<name>A0ACB9MIN7_BAUVA</name>
<gene>
    <name evidence="1" type="ORF">L6164_022626</name>
</gene>